<dbReference type="InterPro" id="IPR012341">
    <property type="entry name" value="6hp_glycosidase-like_sf"/>
</dbReference>
<evidence type="ECO:0000259" key="1">
    <source>
        <dbReference type="PROSITE" id="PS50011"/>
    </source>
</evidence>
<reference evidence="2" key="2">
    <citation type="submission" date="2020-09" db="EMBL/GenBank/DDBJ databases">
        <authorList>
            <person name="Sun Q."/>
            <person name="Ohkuma M."/>
        </authorList>
    </citation>
    <scope>NUCLEOTIDE SEQUENCE</scope>
    <source>
        <strain evidence="2">JCM 4637</strain>
    </source>
</reference>
<proteinExistence type="predicted"/>
<dbReference type="PROSITE" id="PS50011">
    <property type="entry name" value="PROTEIN_KINASE_DOM"/>
    <property type="match status" value="1"/>
</dbReference>
<dbReference type="GO" id="GO:0031179">
    <property type="term" value="P:peptide modification"/>
    <property type="evidence" value="ECO:0007669"/>
    <property type="project" value="InterPro"/>
</dbReference>
<comment type="caution">
    <text evidence="2">The sequence shown here is derived from an EMBL/GenBank/DDBJ whole genome shotgun (WGS) entry which is preliminary data.</text>
</comment>
<dbReference type="InterPro" id="IPR053524">
    <property type="entry name" value="Aerial_hyphae_peptide-synth"/>
</dbReference>
<dbReference type="GO" id="GO:0005975">
    <property type="term" value="P:carbohydrate metabolic process"/>
    <property type="evidence" value="ECO:0007669"/>
    <property type="project" value="InterPro"/>
</dbReference>
<gene>
    <name evidence="2" type="ORF">GCM10010334_09020</name>
</gene>
<dbReference type="InterPro" id="IPR011009">
    <property type="entry name" value="Kinase-like_dom_sf"/>
</dbReference>
<dbReference type="Pfam" id="PF25816">
    <property type="entry name" value="RamC_N"/>
    <property type="match status" value="1"/>
</dbReference>
<dbReference type="InterPro" id="IPR007822">
    <property type="entry name" value="LANC-like"/>
</dbReference>
<feature type="domain" description="Protein kinase" evidence="1">
    <location>
        <begin position="225"/>
        <end position="519"/>
    </location>
</feature>
<dbReference type="GO" id="GO:0004674">
    <property type="term" value="F:protein serine/threonine kinase activity"/>
    <property type="evidence" value="ECO:0007669"/>
    <property type="project" value="UniProtKB-KW"/>
</dbReference>
<organism evidence="2 3">
    <name type="scientific">Streptomyces finlayi</name>
    <dbReference type="NCBI Taxonomy" id="67296"/>
    <lineage>
        <taxon>Bacteria</taxon>
        <taxon>Bacillati</taxon>
        <taxon>Actinomycetota</taxon>
        <taxon>Actinomycetes</taxon>
        <taxon>Kitasatosporales</taxon>
        <taxon>Streptomycetaceae</taxon>
        <taxon>Streptomyces</taxon>
    </lineage>
</organism>
<sequence>MLDTRFIDFIRADSLFYDAPATESVGEDFHEGRTLPEGWTTVRGREWTVCTPPENRIPDQGWKIHVAASPGNAAELLDAVAPYCVEHGLMYKYISDLETLGRRGSKYGDRSASGKFITIYPVDEAELKQTLDDLEELVGGAPAPSILSDLRWKEGPLYVRYGGFVLKTTRLKDGTLTPAITTPDGELVPDQRRPGFHTPDWVTLPPFLAEALAERRGRTLEDFPFRVYKALHFSNGGGVYRAVDKRDGNEVLLKEARPLAGLDAAGDDAVTRLEREHWALSLLAGLPSVPTLVDERKGHEHYFLAREYVDGTPLTELVHQRHPHGSAENTARTRVEYTQWALHILDQVAEGIAAMHERGVVFGDLHPGNILVGADDKVAFIDLETASPVDEMRPQAMGSLGFRAPGHLRGPDVDLFALDVLRLTLFVPMPHVVPWGTAKIRTLLDAAVRDFPLPQEFVDQVERGLGPDVLGAHTDYEVRWPVGGEQGDTLAASLAASIVEAATPERSDRLYPGDVMQFIAADGGVTFAHGAAGVLWALHRAGHDAPAEHVQWLLDQAAQVSGEGPGFFTGLAGIAYTLQELGHHAAADEVLDRAFAACDPNVGSTLATGISGLGLTALHFATARGDDRRLAQALELAARLPDTSVPQRFGLLHGRCGRALFLLRLFEHTGDGALLDQAVAELHADLDIIEGPTFEDRFLTPGLEGSAGIVLTLRALLPHTPDDTRLHAAMERLTALPHGGFALSCGLLYGRAGEILVLADAADAQDEAQRRVLRAHLDALGWEALAAEPGRVDFLGNHGYRLSTDLGTGSAGVLVTLASLRDGAPALPFLAPEAPRAGAEAVTAAEAASVPAEEAPVPAEVAS</sequence>
<dbReference type="SUPFAM" id="SSF158745">
    <property type="entry name" value="LanC-like"/>
    <property type="match status" value="1"/>
</dbReference>
<dbReference type="SMART" id="SM00220">
    <property type="entry name" value="S_TKc"/>
    <property type="match status" value="1"/>
</dbReference>
<dbReference type="InterPro" id="IPR000719">
    <property type="entry name" value="Prot_kinase_dom"/>
</dbReference>
<dbReference type="GO" id="GO:0005524">
    <property type="term" value="F:ATP binding"/>
    <property type="evidence" value="ECO:0007669"/>
    <property type="project" value="InterPro"/>
</dbReference>
<evidence type="ECO:0000313" key="2">
    <source>
        <dbReference type="EMBL" id="GHC81597.1"/>
    </source>
</evidence>
<dbReference type="SMART" id="SM01260">
    <property type="entry name" value="LANC_like"/>
    <property type="match status" value="1"/>
</dbReference>
<dbReference type="InterPro" id="IPR057929">
    <property type="entry name" value="RamC_N"/>
</dbReference>
<keyword evidence="2" id="KW-0723">Serine/threonine-protein kinase</keyword>
<evidence type="ECO:0000313" key="3">
    <source>
        <dbReference type="Proteomes" id="UP000638353"/>
    </source>
</evidence>
<protein>
    <submittedName>
        <fullName evidence="2">Serine/threonine protein kinase</fullName>
    </submittedName>
</protein>
<dbReference type="SUPFAM" id="SSF56112">
    <property type="entry name" value="Protein kinase-like (PK-like)"/>
    <property type="match status" value="1"/>
</dbReference>
<dbReference type="CDD" id="cd04791">
    <property type="entry name" value="LanC_SerThrkinase"/>
    <property type="match status" value="1"/>
</dbReference>
<dbReference type="EMBL" id="BMVC01000002">
    <property type="protein sequence ID" value="GHC81597.1"/>
    <property type="molecule type" value="Genomic_DNA"/>
</dbReference>
<dbReference type="Gene3D" id="1.50.10.10">
    <property type="match status" value="2"/>
</dbReference>
<dbReference type="RefSeq" id="WP_189822140.1">
    <property type="nucleotide sequence ID" value="NZ_BMVC01000002.1"/>
</dbReference>
<name>A0A918WU19_9ACTN</name>
<dbReference type="AlphaFoldDB" id="A0A918WU19"/>
<dbReference type="Pfam" id="PF00069">
    <property type="entry name" value="Pkinase"/>
    <property type="match status" value="1"/>
</dbReference>
<dbReference type="Proteomes" id="UP000638353">
    <property type="component" value="Unassembled WGS sequence"/>
</dbReference>
<keyword evidence="2" id="KW-0418">Kinase</keyword>
<dbReference type="NCBIfam" id="NF038151">
    <property type="entry name" value="lanthi_synth_III"/>
    <property type="match status" value="1"/>
</dbReference>
<accession>A0A918WU19</accession>
<dbReference type="InterPro" id="IPR058053">
    <property type="entry name" value="RamC_C"/>
</dbReference>
<reference evidence="2" key="1">
    <citation type="journal article" date="2014" name="Int. J. Syst. Evol. Microbiol.">
        <title>Complete genome sequence of Corynebacterium casei LMG S-19264T (=DSM 44701T), isolated from a smear-ripened cheese.</title>
        <authorList>
            <consortium name="US DOE Joint Genome Institute (JGI-PGF)"/>
            <person name="Walter F."/>
            <person name="Albersmeier A."/>
            <person name="Kalinowski J."/>
            <person name="Ruckert C."/>
        </authorList>
    </citation>
    <scope>NUCLEOTIDE SEQUENCE</scope>
    <source>
        <strain evidence="2">JCM 4637</strain>
    </source>
</reference>
<keyword evidence="2" id="KW-0808">Transferase</keyword>
<dbReference type="PANTHER" id="PTHR24347">
    <property type="entry name" value="SERINE/THREONINE-PROTEIN KINASE"/>
    <property type="match status" value="1"/>
</dbReference>
<dbReference type="Gene3D" id="1.10.510.10">
    <property type="entry name" value="Transferase(Phosphotransferase) domain 1"/>
    <property type="match status" value="1"/>
</dbReference>